<protein>
    <recommendedName>
        <fullName evidence="4">Excalibur calcium-binding domain-containing protein</fullName>
    </recommendedName>
</protein>
<dbReference type="AlphaFoldDB" id="A0A521AQK5"/>
<feature type="signal peptide" evidence="1">
    <location>
        <begin position="1"/>
        <end position="22"/>
    </location>
</feature>
<dbReference type="Proteomes" id="UP000319014">
    <property type="component" value="Unassembled WGS sequence"/>
</dbReference>
<keyword evidence="1" id="KW-0732">Signal</keyword>
<evidence type="ECO:0000313" key="3">
    <source>
        <dbReference type="Proteomes" id="UP000319014"/>
    </source>
</evidence>
<proteinExistence type="predicted"/>
<dbReference type="RefSeq" id="WP_142661370.1">
    <property type="nucleotide sequence ID" value="NZ_FXTK01000001.1"/>
</dbReference>
<sequence>MRKYVMLALGPVLALAACGENAGWNPNYSAMHNGSDYAEYYQQREAALHGTGAVPQVIPVQLPAEAPELGQPQRKVVPATVAVIPTNARPVTAGGAYPGSTPVLVRYAHQERQNPGTTTYRRTGGSVAAAARSCSGYSSADHAQRAFIAAGGPILDPRGMDPDGDGYVCGWDPRPLR</sequence>
<dbReference type="PROSITE" id="PS51257">
    <property type="entry name" value="PROKAR_LIPOPROTEIN"/>
    <property type="match status" value="1"/>
</dbReference>
<name>A0A521AQK5_9RHOB</name>
<dbReference type="OrthoDB" id="7951357at2"/>
<organism evidence="2 3">
    <name type="scientific">Paracoccus laeviglucosivorans</name>
    <dbReference type="NCBI Taxonomy" id="1197861"/>
    <lineage>
        <taxon>Bacteria</taxon>
        <taxon>Pseudomonadati</taxon>
        <taxon>Pseudomonadota</taxon>
        <taxon>Alphaproteobacteria</taxon>
        <taxon>Rhodobacterales</taxon>
        <taxon>Paracoccaceae</taxon>
        <taxon>Paracoccus</taxon>
    </lineage>
</organism>
<reference evidence="2 3" key="1">
    <citation type="submission" date="2017-05" db="EMBL/GenBank/DDBJ databases">
        <authorList>
            <person name="Varghese N."/>
            <person name="Submissions S."/>
        </authorList>
    </citation>
    <scope>NUCLEOTIDE SEQUENCE [LARGE SCALE GENOMIC DNA]</scope>
    <source>
        <strain evidence="2 3">DSM 100094</strain>
    </source>
</reference>
<dbReference type="EMBL" id="FXTK01000001">
    <property type="protein sequence ID" value="SMO37041.1"/>
    <property type="molecule type" value="Genomic_DNA"/>
</dbReference>
<feature type="chain" id="PRO_5021884253" description="Excalibur calcium-binding domain-containing protein" evidence="1">
    <location>
        <begin position="23"/>
        <end position="177"/>
    </location>
</feature>
<gene>
    <name evidence="2" type="ORF">SAMN06265221_101263</name>
</gene>
<evidence type="ECO:0008006" key="4">
    <source>
        <dbReference type="Google" id="ProtNLM"/>
    </source>
</evidence>
<keyword evidence="3" id="KW-1185">Reference proteome</keyword>
<evidence type="ECO:0000256" key="1">
    <source>
        <dbReference type="SAM" id="SignalP"/>
    </source>
</evidence>
<accession>A0A521AQK5</accession>
<evidence type="ECO:0000313" key="2">
    <source>
        <dbReference type="EMBL" id="SMO37041.1"/>
    </source>
</evidence>